<dbReference type="SMART" id="SM00642">
    <property type="entry name" value="Aamy"/>
    <property type="match status" value="1"/>
</dbReference>
<proteinExistence type="inferred from homology"/>
<dbReference type="Pfam" id="PF02922">
    <property type="entry name" value="CBM_48"/>
    <property type="match status" value="1"/>
</dbReference>
<dbReference type="InterPro" id="IPR013783">
    <property type="entry name" value="Ig-like_fold"/>
</dbReference>
<feature type="domain" description="Glycosyl hydrolase family 13 catalytic" evidence="2">
    <location>
        <begin position="174"/>
        <end position="591"/>
    </location>
</feature>
<dbReference type="InterPro" id="IPR013780">
    <property type="entry name" value="Glyco_hydro_b"/>
</dbReference>
<keyword evidence="3" id="KW-0326">Glycosidase</keyword>
<dbReference type="Gene3D" id="3.20.20.80">
    <property type="entry name" value="Glycosidases"/>
    <property type="match status" value="1"/>
</dbReference>
<dbReference type="GO" id="GO:0005975">
    <property type="term" value="P:carbohydrate metabolic process"/>
    <property type="evidence" value="ECO:0007669"/>
    <property type="project" value="InterPro"/>
</dbReference>
<accession>A0A173R8N4</accession>
<dbReference type="CDD" id="cd11234">
    <property type="entry name" value="E_set_GDE_N"/>
    <property type="match status" value="1"/>
</dbReference>
<dbReference type="Pfam" id="PF00128">
    <property type="entry name" value="Alpha-amylase"/>
    <property type="match status" value="2"/>
</dbReference>
<dbReference type="EC" id="3.2.1.-" evidence="3"/>
<dbReference type="AlphaFoldDB" id="A0A173R8N4"/>
<name>A0A173R8N4_ANAHA</name>
<evidence type="ECO:0000313" key="3">
    <source>
        <dbReference type="EMBL" id="CUM74202.1"/>
    </source>
</evidence>
<dbReference type="InterPro" id="IPR006047">
    <property type="entry name" value="GH13_cat_dom"/>
</dbReference>
<dbReference type="Gene3D" id="2.60.40.10">
    <property type="entry name" value="Immunoglobulins"/>
    <property type="match status" value="1"/>
</dbReference>
<dbReference type="CDD" id="cd11326">
    <property type="entry name" value="AmyAc_Glg_debranch"/>
    <property type="match status" value="1"/>
</dbReference>
<evidence type="ECO:0000256" key="1">
    <source>
        <dbReference type="ARBA" id="ARBA00008061"/>
    </source>
</evidence>
<dbReference type="Proteomes" id="UP000095553">
    <property type="component" value="Unassembled WGS sequence"/>
</dbReference>
<organism evidence="3 4">
    <name type="scientific">Anaerostipes hadrus</name>
    <dbReference type="NCBI Taxonomy" id="649756"/>
    <lineage>
        <taxon>Bacteria</taxon>
        <taxon>Bacillati</taxon>
        <taxon>Bacillota</taxon>
        <taxon>Clostridia</taxon>
        <taxon>Lachnospirales</taxon>
        <taxon>Lachnospiraceae</taxon>
        <taxon>Anaerostipes</taxon>
    </lineage>
</organism>
<dbReference type="Gene3D" id="2.60.40.1180">
    <property type="entry name" value="Golgi alpha-mannosidase II"/>
    <property type="match status" value="1"/>
</dbReference>
<dbReference type="InterPro" id="IPR004193">
    <property type="entry name" value="Glyco_hydro_13_N"/>
</dbReference>
<protein>
    <submittedName>
        <fullName evidence="3">Glycogen debranching enzyme</fullName>
        <ecNumber evidence="3">3.2.1.-</ecNumber>
    </submittedName>
</protein>
<dbReference type="EMBL" id="CYXY01000002">
    <property type="protein sequence ID" value="CUM74202.1"/>
    <property type="molecule type" value="Genomic_DNA"/>
</dbReference>
<dbReference type="PANTHER" id="PTHR43002">
    <property type="entry name" value="GLYCOGEN DEBRANCHING ENZYME"/>
    <property type="match status" value="1"/>
</dbReference>
<dbReference type="InterPro" id="IPR014756">
    <property type="entry name" value="Ig_E-set"/>
</dbReference>
<dbReference type="SUPFAM" id="SSF81296">
    <property type="entry name" value="E set domains"/>
    <property type="match status" value="1"/>
</dbReference>
<evidence type="ECO:0000313" key="4">
    <source>
        <dbReference type="Proteomes" id="UP000095553"/>
    </source>
</evidence>
<keyword evidence="3" id="KW-0378">Hydrolase</keyword>
<gene>
    <name evidence="3" type="primary">glgX</name>
    <name evidence="3" type="ORF">ERS852571_00304</name>
</gene>
<dbReference type="SUPFAM" id="SSF51445">
    <property type="entry name" value="(Trans)glycosidases"/>
    <property type="match status" value="1"/>
</dbReference>
<comment type="similarity">
    <text evidence="1">Belongs to the glycosyl hydrolase 13 family.</text>
</comment>
<sequence length="716" mass="82271">MIVLKQYILNDYIKDDVRMVNPMMEINGFKVRPGFFDLNGASEFSCGVNFTVHTSNGTSCDLLLFHPGEEEPYAIIPFPESYKIGDVYSMIVYDLKSEDFEYAYRVDGPYDEQKGLLFDKTKILLDPYAQAVAGQEVWGHKRTRTYHARVVRDSFDWGVQPQSSREMSDLIIYELHVRGFTNHSSSGVKHPGTFAGLKEKIPYLKELGINAVELMPIFEFDEMINAREVDGKQLVEYWGYNTVGFFSPNASYTAAEEVNNEGQELKELIRELHENGIEVILDVVFNHTAEGNENGPFFSFKGFDNNIYYLLTPEGNYYNFSGCGNSLNCNHPVVQQMILECLRHWTVHYRVDGFRFDLASILGRDEDGMPMNNPPLLKSLAYDPLLRNVKLIAEAWDAGGLYQVGNFPASKRWAEWNGQYRDTMRGYLKGDFWEANSAAWRICGSGDLYGGYYSDGNSNYAGYNSCINFLTCHDGFTMYDLYSYNNKHNEANGWNNTDGANDNRSWNCGMEGDTKDPEVLKLRYRMIRNACAILMCSRGTPMFFSGDEFGNTKFGNNNSYCQDNEISWIDWSLLEKNKDLFEFFKFMIDYRKKHPVIRKKLDNAVCGMEAMHAHDVNAERMEVPQNAKTLAVSFAGYDRKKGKDDLVYVAVNAYWEEVKITLPNLANHGAWYLSVDTYGDEKGKYFYQEGEEIRIDREYVMKPRSIVVFTGREILR</sequence>
<reference evidence="3 4" key="1">
    <citation type="submission" date="2015-09" db="EMBL/GenBank/DDBJ databases">
        <authorList>
            <consortium name="Pathogen Informatics"/>
        </authorList>
    </citation>
    <scope>NUCLEOTIDE SEQUENCE [LARGE SCALE GENOMIC DNA]</scope>
    <source>
        <strain evidence="3 4">2789STDY5834959</strain>
    </source>
</reference>
<dbReference type="InterPro" id="IPR017853">
    <property type="entry name" value="GH"/>
</dbReference>
<dbReference type="SUPFAM" id="SSF51011">
    <property type="entry name" value="Glycosyl hydrolase domain"/>
    <property type="match status" value="1"/>
</dbReference>
<evidence type="ECO:0000259" key="2">
    <source>
        <dbReference type="SMART" id="SM00642"/>
    </source>
</evidence>
<dbReference type="GO" id="GO:0004553">
    <property type="term" value="F:hydrolase activity, hydrolyzing O-glycosyl compounds"/>
    <property type="evidence" value="ECO:0007669"/>
    <property type="project" value="InterPro"/>
</dbReference>